<dbReference type="EMBL" id="BARV01044177">
    <property type="protein sequence ID" value="GAI69909.1"/>
    <property type="molecule type" value="Genomic_DNA"/>
</dbReference>
<protein>
    <submittedName>
        <fullName evidence="1">Uncharacterized protein</fullName>
    </submittedName>
</protein>
<reference evidence="1" key="1">
    <citation type="journal article" date="2014" name="Front. Microbiol.">
        <title>High frequency of phylogenetically diverse reductive dehalogenase-homologous genes in deep subseafloor sedimentary metagenomes.</title>
        <authorList>
            <person name="Kawai M."/>
            <person name="Futagami T."/>
            <person name="Toyoda A."/>
            <person name="Takaki Y."/>
            <person name="Nishi S."/>
            <person name="Hori S."/>
            <person name="Arai W."/>
            <person name="Tsubouchi T."/>
            <person name="Morono Y."/>
            <person name="Uchiyama I."/>
            <person name="Ito T."/>
            <person name="Fujiyama A."/>
            <person name="Inagaki F."/>
            <person name="Takami H."/>
        </authorList>
    </citation>
    <scope>NUCLEOTIDE SEQUENCE</scope>
    <source>
        <strain evidence="1">Expedition CK06-06</strain>
    </source>
</reference>
<accession>X1SQ11</accession>
<gene>
    <name evidence="1" type="ORF">S06H3_65539</name>
</gene>
<organism evidence="1">
    <name type="scientific">marine sediment metagenome</name>
    <dbReference type="NCBI Taxonomy" id="412755"/>
    <lineage>
        <taxon>unclassified sequences</taxon>
        <taxon>metagenomes</taxon>
        <taxon>ecological metagenomes</taxon>
    </lineage>
</organism>
<sequence>MQTFGYTEKGINRYGLANYICGSKFVCLGNGAPESINVYITLDGR</sequence>
<proteinExistence type="predicted"/>
<name>X1SQ11_9ZZZZ</name>
<comment type="caution">
    <text evidence="1">The sequence shown here is derived from an EMBL/GenBank/DDBJ whole genome shotgun (WGS) entry which is preliminary data.</text>
</comment>
<dbReference type="AlphaFoldDB" id="X1SQ11"/>
<feature type="non-terminal residue" evidence="1">
    <location>
        <position position="45"/>
    </location>
</feature>
<evidence type="ECO:0000313" key="1">
    <source>
        <dbReference type="EMBL" id="GAI69909.1"/>
    </source>
</evidence>